<dbReference type="PANTHER" id="PTHR30137">
    <property type="entry name" value="LUCIFERASE-LIKE MONOOXYGENASE"/>
    <property type="match status" value="1"/>
</dbReference>
<keyword evidence="5" id="KW-1185">Reference proteome</keyword>
<organism evidence="4 5">
    <name type="scientific">Labrys wisconsinensis</name>
    <dbReference type="NCBI Taxonomy" id="425677"/>
    <lineage>
        <taxon>Bacteria</taxon>
        <taxon>Pseudomonadati</taxon>
        <taxon>Pseudomonadota</taxon>
        <taxon>Alphaproteobacteria</taxon>
        <taxon>Hyphomicrobiales</taxon>
        <taxon>Xanthobacteraceae</taxon>
        <taxon>Labrys</taxon>
    </lineage>
</organism>
<dbReference type="InterPro" id="IPR036661">
    <property type="entry name" value="Luciferase-like_sf"/>
</dbReference>
<evidence type="ECO:0000256" key="2">
    <source>
        <dbReference type="ARBA" id="ARBA00023033"/>
    </source>
</evidence>
<dbReference type="PANTHER" id="PTHR30137:SF8">
    <property type="entry name" value="BLR5498 PROTEIN"/>
    <property type="match status" value="1"/>
</dbReference>
<dbReference type="Pfam" id="PF00296">
    <property type="entry name" value="Bac_luciferase"/>
    <property type="match status" value="1"/>
</dbReference>
<evidence type="ECO:0000313" key="4">
    <source>
        <dbReference type="EMBL" id="MDQ0472108.1"/>
    </source>
</evidence>
<keyword evidence="2" id="KW-0503">Monooxygenase</keyword>
<dbReference type="Gene3D" id="3.20.20.30">
    <property type="entry name" value="Luciferase-like domain"/>
    <property type="match status" value="1"/>
</dbReference>
<dbReference type="SUPFAM" id="SSF51679">
    <property type="entry name" value="Bacterial luciferase-like"/>
    <property type="match status" value="1"/>
</dbReference>
<evidence type="ECO:0000313" key="5">
    <source>
        <dbReference type="Proteomes" id="UP001242480"/>
    </source>
</evidence>
<proteinExistence type="predicted"/>
<sequence>MKFGLFNLMSLRDNPDGVRGVISNTRQMIALAEDIGFDIAWFAEHHFNNYSLSPSPLVMCAHFAGVTKKIRLGAGVVVLPLYHPMRVAQEIGLVDQLSDGRFVLGVGTGYQIYEFERFNSPIAQKTEVFLEYWKILEQALTTGHASLDGEFIKAKDTVFTLRPRQAPMPELFVTSVDPRILKAVSKYDATPFLTAGWRGTKTLIEMAGNARKAWGAAGLGHRPMPFALQQYIHVTDSKEEALEAAERARFVGRMVMALRQPQVSLEGTFLNAPPLPDEPPLETFRDNLIIGDAHYVAERMAEEVRLLNPVHYNCFFQFGDMPIGRALRSLERFGSDVVPLLERAVGPLDAIGKVGAEGVAAA</sequence>
<dbReference type="Proteomes" id="UP001242480">
    <property type="component" value="Unassembled WGS sequence"/>
</dbReference>
<gene>
    <name evidence="4" type="ORF">QO011_005137</name>
</gene>
<feature type="domain" description="Luciferase-like" evidence="3">
    <location>
        <begin position="1"/>
        <end position="305"/>
    </location>
</feature>
<dbReference type="EMBL" id="JAUSVX010000011">
    <property type="protein sequence ID" value="MDQ0472108.1"/>
    <property type="molecule type" value="Genomic_DNA"/>
</dbReference>
<dbReference type="RefSeq" id="WP_307278382.1">
    <property type="nucleotide sequence ID" value="NZ_JAUSVX010000011.1"/>
</dbReference>
<dbReference type="InterPro" id="IPR011251">
    <property type="entry name" value="Luciferase-like_dom"/>
</dbReference>
<evidence type="ECO:0000259" key="3">
    <source>
        <dbReference type="Pfam" id="PF00296"/>
    </source>
</evidence>
<evidence type="ECO:0000256" key="1">
    <source>
        <dbReference type="ARBA" id="ARBA00023002"/>
    </source>
</evidence>
<keyword evidence="1" id="KW-0560">Oxidoreductase</keyword>
<reference evidence="4 5" key="1">
    <citation type="submission" date="2023-07" db="EMBL/GenBank/DDBJ databases">
        <title>Genomic Encyclopedia of Type Strains, Phase IV (KMG-IV): sequencing the most valuable type-strain genomes for metagenomic binning, comparative biology and taxonomic classification.</title>
        <authorList>
            <person name="Goeker M."/>
        </authorList>
    </citation>
    <scope>NUCLEOTIDE SEQUENCE [LARGE SCALE GENOMIC DNA]</scope>
    <source>
        <strain evidence="4 5">DSM 19619</strain>
    </source>
</reference>
<comment type="caution">
    <text evidence="4">The sequence shown here is derived from an EMBL/GenBank/DDBJ whole genome shotgun (WGS) entry which is preliminary data.</text>
</comment>
<name>A0ABU0JFB6_9HYPH</name>
<protein>
    <submittedName>
        <fullName evidence="4">Alkanesulfonate monooxygenase SsuD/methylene tetrahydromethanopterin reductase-like flavin-dependent oxidoreductase (Luciferase family)</fullName>
    </submittedName>
</protein>
<dbReference type="InterPro" id="IPR050766">
    <property type="entry name" value="Bact_Lucif_Oxidored"/>
</dbReference>
<accession>A0ABU0JFB6</accession>